<feature type="region of interest" description="Disordered" evidence="1">
    <location>
        <begin position="303"/>
        <end position="334"/>
    </location>
</feature>
<keyword evidence="2" id="KW-0812">Transmembrane</keyword>
<keyword evidence="2" id="KW-0472">Membrane</keyword>
<feature type="compositionally biased region" description="Polar residues" evidence="1">
    <location>
        <begin position="323"/>
        <end position="334"/>
    </location>
</feature>
<feature type="compositionally biased region" description="Acidic residues" evidence="1">
    <location>
        <begin position="303"/>
        <end position="313"/>
    </location>
</feature>
<evidence type="ECO:0000256" key="2">
    <source>
        <dbReference type="SAM" id="Phobius"/>
    </source>
</evidence>
<dbReference type="eggNOG" id="ENOG502TGEY">
    <property type="taxonomic scope" value="Eukaryota"/>
</dbReference>
<protein>
    <submittedName>
        <fullName evidence="4">ZP domain-containing protein</fullName>
    </submittedName>
</protein>
<evidence type="ECO:0000313" key="4">
    <source>
        <dbReference type="WBParaSite" id="Csp11.Scaffold629.g16573.t1"/>
    </source>
</evidence>
<dbReference type="WBParaSite" id="Csp11.Scaffold629.g16573.t1">
    <property type="protein sequence ID" value="Csp11.Scaffold629.g16573.t1"/>
    <property type="gene ID" value="Csp11.Scaffold629.g16573"/>
</dbReference>
<reference evidence="4" key="1">
    <citation type="submission" date="2016-11" db="UniProtKB">
        <authorList>
            <consortium name="WormBaseParasite"/>
        </authorList>
    </citation>
    <scope>IDENTIFICATION</scope>
</reference>
<evidence type="ECO:0000313" key="3">
    <source>
        <dbReference type="Proteomes" id="UP000095282"/>
    </source>
</evidence>
<organism evidence="3 4">
    <name type="scientific">Caenorhabditis tropicalis</name>
    <dbReference type="NCBI Taxonomy" id="1561998"/>
    <lineage>
        <taxon>Eukaryota</taxon>
        <taxon>Metazoa</taxon>
        <taxon>Ecdysozoa</taxon>
        <taxon>Nematoda</taxon>
        <taxon>Chromadorea</taxon>
        <taxon>Rhabditida</taxon>
        <taxon>Rhabditina</taxon>
        <taxon>Rhabditomorpha</taxon>
        <taxon>Rhabditoidea</taxon>
        <taxon>Rhabditidae</taxon>
        <taxon>Peloderinae</taxon>
        <taxon>Caenorhabditis</taxon>
    </lineage>
</organism>
<keyword evidence="2" id="KW-1133">Transmembrane helix</keyword>
<proteinExistence type="predicted"/>
<accession>A0A1I7UAP3</accession>
<dbReference type="PANTHER" id="PTHR34005:SF2">
    <property type="entry name" value="DUF4817 DOMAIN-CONTAINING PROTEIN-RELATED"/>
    <property type="match status" value="1"/>
</dbReference>
<dbReference type="PANTHER" id="PTHR34005">
    <property type="entry name" value="PROTEIN CBG15054-RELATED"/>
    <property type="match status" value="1"/>
</dbReference>
<dbReference type="Proteomes" id="UP000095282">
    <property type="component" value="Unplaced"/>
</dbReference>
<sequence length="448" mass="50627">MCSGRLTEKENLARLEACGKTTQEEHEYGGIFLKDETNSHFRKYLIALSSRHVVVNPSSKTLGFVYDKENCKNNIQKFTIDTVQQWPGKLNDKKEAFYIGSCEYDVPRGFVIVEHSLNSPHKYSWHCLPDSPIENGSQIEVFTTLNATAHSLEFIITKAHNCECFPNEMCTEQLVTDFGGPVLDSSYENKTYVGHSFTYDNQSIHIIPVYQYLKQICEVSGICEKRLNEISSQTSSLLPSSLSKSKLSFTDSDEPVIHVNFPVSSEVFSSEPIIIPSQNFMNSEVIDGGENEEQMDVVIEEIEASGDSSEEETEIRFDESAETDTNFQSEQDSSSGEKVLILFESEELETEQNYEPLVLSVVPHEKMSEPIAPQESTIVRAEPFSAVIIPISENDNDARSEFSTPEELLIAFLIMLSLTFFVLMCLYGCVDYEGKRNYWKPYLGEIPV</sequence>
<evidence type="ECO:0000256" key="1">
    <source>
        <dbReference type="SAM" id="MobiDB-lite"/>
    </source>
</evidence>
<feature type="transmembrane region" description="Helical" evidence="2">
    <location>
        <begin position="408"/>
        <end position="430"/>
    </location>
</feature>
<dbReference type="AlphaFoldDB" id="A0A1I7UAP3"/>
<name>A0A1I7UAP3_9PELO</name>
<keyword evidence="3" id="KW-1185">Reference proteome</keyword>